<organism evidence="2 3">
    <name type="scientific">Mangrovihabitans endophyticus</name>
    <dbReference type="NCBI Taxonomy" id="1751298"/>
    <lineage>
        <taxon>Bacteria</taxon>
        <taxon>Bacillati</taxon>
        <taxon>Actinomycetota</taxon>
        <taxon>Actinomycetes</taxon>
        <taxon>Micromonosporales</taxon>
        <taxon>Micromonosporaceae</taxon>
        <taxon>Mangrovihabitans</taxon>
    </lineage>
</organism>
<dbReference type="SUPFAM" id="SSF54523">
    <property type="entry name" value="Pili subunits"/>
    <property type="match status" value="1"/>
</dbReference>
<gene>
    <name evidence="2" type="ORF">GCM10012284_20860</name>
</gene>
<reference evidence="2" key="1">
    <citation type="journal article" date="2014" name="Int. J. Syst. Evol. Microbiol.">
        <title>Complete genome sequence of Corynebacterium casei LMG S-19264T (=DSM 44701T), isolated from a smear-ripened cheese.</title>
        <authorList>
            <consortium name="US DOE Joint Genome Institute (JGI-PGF)"/>
            <person name="Walter F."/>
            <person name="Albersmeier A."/>
            <person name="Kalinowski J."/>
            <person name="Ruckert C."/>
        </authorList>
    </citation>
    <scope>NUCLEOTIDE SEQUENCE</scope>
    <source>
        <strain evidence="2">CGMCC 4.7299</strain>
    </source>
</reference>
<dbReference type="AlphaFoldDB" id="A0A8J3BX67"/>
<protein>
    <recommendedName>
        <fullName evidence="4">Prepilin-type N-terminal cleavage/methylation domain-containing protein</fullName>
    </recommendedName>
</protein>
<keyword evidence="1" id="KW-0812">Transmembrane</keyword>
<accession>A0A8J3BX67</accession>
<proteinExistence type="predicted"/>
<sequence>MHRLRRDDSGFSLMEVMVGSAIMSVVMAIATAGLVTMYRTADRTESAALAQTALMASFSKLDTEVRYAYHIGTPYQTGDGNSLYAVDYVIPDPDNVQQCVQLTLPKAGGTLKRTIWPQRSAMSAGATVSAVAEHLESTDGTNPFRVQPSGSDGTNFDRMTLAVTSTVGVATNGATRAYQLKFTALNTVSETIACDK</sequence>
<keyword evidence="1" id="KW-0472">Membrane</keyword>
<evidence type="ECO:0000313" key="3">
    <source>
        <dbReference type="Proteomes" id="UP000656042"/>
    </source>
</evidence>
<name>A0A8J3BX67_9ACTN</name>
<feature type="transmembrane region" description="Helical" evidence="1">
    <location>
        <begin position="12"/>
        <end position="38"/>
    </location>
</feature>
<dbReference type="NCBIfam" id="TIGR02532">
    <property type="entry name" value="IV_pilin_GFxxxE"/>
    <property type="match status" value="1"/>
</dbReference>
<evidence type="ECO:0000256" key="1">
    <source>
        <dbReference type="SAM" id="Phobius"/>
    </source>
</evidence>
<reference evidence="2" key="2">
    <citation type="submission" date="2020-09" db="EMBL/GenBank/DDBJ databases">
        <authorList>
            <person name="Sun Q."/>
            <person name="Zhou Y."/>
        </authorList>
    </citation>
    <scope>NUCLEOTIDE SEQUENCE</scope>
    <source>
        <strain evidence="2">CGMCC 4.7299</strain>
    </source>
</reference>
<dbReference type="EMBL" id="BMMX01000006">
    <property type="protein sequence ID" value="GGK86470.1"/>
    <property type="molecule type" value="Genomic_DNA"/>
</dbReference>
<dbReference type="Proteomes" id="UP000656042">
    <property type="component" value="Unassembled WGS sequence"/>
</dbReference>
<dbReference type="InterPro" id="IPR012902">
    <property type="entry name" value="N_methyl_site"/>
</dbReference>
<evidence type="ECO:0000313" key="2">
    <source>
        <dbReference type="EMBL" id="GGK86470.1"/>
    </source>
</evidence>
<evidence type="ECO:0008006" key="4">
    <source>
        <dbReference type="Google" id="ProtNLM"/>
    </source>
</evidence>
<dbReference type="Pfam" id="PF07963">
    <property type="entry name" value="N_methyl"/>
    <property type="match status" value="1"/>
</dbReference>
<keyword evidence="1" id="KW-1133">Transmembrane helix</keyword>
<dbReference type="InterPro" id="IPR045584">
    <property type="entry name" value="Pilin-like"/>
</dbReference>
<keyword evidence="3" id="KW-1185">Reference proteome</keyword>
<comment type="caution">
    <text evidence="2">The sequence shown here is derived from an EMBL/GenBank/DDBJ whole genome shotgun (WGS) entry which is preliminary data.</text>
</comment>